<reference evidence="1" key="1">
    <citation type="submission" date="2020-11" db="EMBL/GenBank/DDBJ databases">
        <authorList>
            <person name="Tran Van P."/>
        </authorList>
    </citation>
    <scope>NUCLEOTIDE SEQUENCE</scope>
</reference>
<dbReference type="EMBL" id="OA569684">
    <property type="protein sequence ID" value="CAD7202683.1"/>
    <property type="molecule type" value="Genomic_DNA"/>
</dbReference>
<protein>
    <submittedName>
        <fullName evidence="1">Uncharacterized protein</fullName>
    </submittedName>
</protein>
<sequence>MFAVAAPSNNLICSEVTQKVSAHGASRNHIGTKPLYNAKNPSFLIDCIKQSAVFLYTRPLKQESINPLTPSQLARPCSKLVDQSINPLTPNPLSWDPTGQTLF</sequence>
<dbReference type="AlphaFoldDB" id="A0A7R8ZES2"/>
<proteinExistence type="predicted"/>
<accession>A0A7R8ZES2</accession>
<evidence type="ECO:0000313" key="1">
    <source>
        <dbReference type="EMBL" id="CAD7202683.1"/>
    </source>
</evidence>
<name>A0A7R8ZES2_TIMDO</name>
<gene>
    <name evidence="1" type="ORF">TDIB3V08_LOCUS8862</name>
</gene>
<organism evidence="1">
    <name type="scientific">Timema douglasi</name>
    <name type="common">Walking stick</name>
    <dbReference type="NCBI Taxonomy" id="61478"/>
    <lineage>
        <taxon>Eukaryota</taxon>
        <taxon>Metazoa</taxon>
        <taxon>Ecdysozoa</taxon>
        <taxon>Arthropoda</taxon>
        <taxon>Hexapoda</taxon>
        <taxon>Insecta</taxon>
        <taxon>Pterygota</taxon>
        <taxon>Neoptera</taxon>
        <taxon>Polyneoptera</taxon>
        <taxon>Phasmatodea</taxon>
        <taxon>Timematodea</taxon>
        <taxon>Timematoidea</taxon>
        <taxon>Timematidae</taxon>
        <taxon>Timema</taxon>
    </lineage>
</organism>